<evidence type="ECO:0000313" key="2">
    <source>
        <dbReference type="Proteomes" id="UP000018888"/>
    </source>
</evidence>
<evidence type="ECO:0000313" key="1">
    <source>
        <dbReference type="EMBL" id="POG73746.1"/>
    </source>
</evidence>
<dbReference type="AlphaFoldDB" id="A0A2P4Q7Y6"/>
<gene>
    <name evidence="1" type="ORF">GLOIN_2v1582344</name>
</gene>
<accession>A0A2P4Q7Y6</accession>
<organism evidence="1 2">
    <name type="scientific">Rhizophagus irregularis (strain DAOM 181602 / DAOM 197198 / MUCL 43194)</name>
    <name type="common">Arbuscular mycorrhizal fungus</name>
    <name type="synonym">Glomus intraradices</name>
    <dbReference type="NCBI Taxonomy" id="747089"/>
    <lineage>
        <taxon>Eukaryota</taxon>
        <taxon>Fungi</taxon>
        <taxon>Fungi incertae sedis</taxon>
        <taxon>Mucoromycota</taxon>
        <taxon>Glomeromycotina</taxon>
        <taxon>Glomeromycetes</taxon>
        <taxon>Glomerales</taxon>
        <taxon>Glomeraceae</taxon>
        <taxon>Rhizophagus</taxon>
    </lineage>
</organism>
<dbReference type="Proteomes" id="UP000018888">
    <property type="component" value="Unassembled WGS sequence"/>
</dbReference>
<dbReference type="EMBL" id="AUPC02000079">
    <property type="protein sequence ID" value="POG73746.1"/>
    <property type="molecule type" value="Genomic_DNA"/>
</dbReference>
<reference evidence="1 2" key="1">
    <citation type="journal article" date="2013" name="Proc. Natl. Acad. Sci. U.S.A.">
        <title>Genome of an arbuscular mycorrhizal fungus provides insight into the oldest plant symbiosis.</title>
        <authorList>
            <person name="Tisserant E."/>
            <person name="Malbreil M."/>
            <person name="Kuo A."/>
            <person name="Kohler A."/>
            <person name="Symeonidi A."/>
            <person name="Balestrini R."/>
            <person name="Charron P."/>
            <person name="Duensing N."/>
            <person name="Frei Dit Frey N."/>
            <person name="Gianinazzi-Pearson V."/>
            <person name="Gilbert L.B."/>
            <person name="Handa Y."/>
            <person name="Herr J.R."/>
            <person name="Hijri M."/>
            <person name="Koul R."/>
            <person name="Kawaguchi M."/>
            <person name="Krajinski F."/>
            <person name="Lammers P.J."/>
            <person name="Masclaux F.G."/>
            <person name="Murat C."/>
            <person name="Morin E."/>
            <person name="Ndikumana S."/>
            <person name="Pagni M."/>
            <person name="Petitpierre D."/>
            <person name="Requena N."/>
            <person name="Rosikiewicz P."/>
            <person name="Riley R."/>
            <person name="Saito K."/>
            <person name="San Clemente H."/>
            <person name="Shapiro H."/>
            <person name="van Tuinen D."/>
            <person name="Becard G."/>
            <person name="Bonfante P."/>
            <person name="Paszkowski U."/>
            <person name="Shachar-Hill Y.Y."/>
            <person name="Tuskan G.A."/>
            <person name="Young P.W."/>
            <person name="Sanders I.R."/>
            <person name="Henrissat B."/>
            <person name="Rensing S.A."/>
            <person name="Grigoriev I.V."/>
            <person name="Corradi N."/>
            <person name="Roux C."/>
            <person name="Martin F."/>
        </authorList>
    </citation>
    <scope>NUCLEOTIDE SEQUENCE [LARGE SCALE GENOMIC DNA]</scope>
    <source>
        <strain evidence="1 2">DAOM 197198</strain>
    </source>
</reference>
<proteinExistence type="predicted"/>
<keyword evidence="2" id="KW-1185">Reference proteome</keyword>
<sequence>MFFFSIFKKARYYVVLWVFIFMLLFSKCAQINYFPRCNLLISENKVKKSE</sequence>
<comment type="caution">
    <text evidence="1">The sequence shown here is derived from an EMBL/GenBank/DDBJ whole genome shotgun (WGS) entry which is preliminary data.</text>
</comment>
<reference evidence="1 2" key="2">
    <citation type="journal article" date="2018" name="New Phytol.">
        <title>High intraspecific genome diversity in the model arbuscular mycorrhizal symbiont Rhizophagus irregularis.</title>
        <authorList>
            <person name="Chen E.C.H."/>
            <person name="Morin E."/>
            <person name="Beaudet D."/>
            <person name="Noel J."/>
            <person name="Yildirir G."/>
            <person name="Ndikumana S."/>
            <person name="Charron P."/>
            <person name="St-Onge C."/>
            <person name="Giorgi J."/>
            <person name="Kruger M."/>
            <person name="Marton T."/>
            <person name="Ropars J."/>
            <person name="Grigoriev I.V."/>
            <person name="Hainaut M."/>
            <person name="Henrissat B."/>
            <person name="Roux C."/>
            <person name="Martin F."/>
            <person name="Corradi N."/>
        </authorList>
    </citation>
    <scope>NUCLEOTIDE SEQUENCE [LARGE SCALE GENOMIC DNA]</scope>
    <source>
        <strain evidence="1 2">DAOM 197198</strain>
    </source>
</reference>
<name>A0A2P4Q7Y6_RHIID</name>
<protein>
    <submittedName>
        <fullName evidence="1">Uncharacterized protein</fullName>
    </submittedName>
</protein>